<keyword evidence="6" id="KW-0472">Membrane</keyword>
<evidence type="ECO:0000256" key="3">
    <source>
        <dbReference type="ARBA" id="ARBA00022777"/>
    </source>
</evidence>
<feature type="region of interest" description="Disordered" evidence="5">
    <location>
        <begin position="175"/>
        <end position="243"/>
    </location>
</feature>
<feature type="region of interest" description="Disordered" evidence="5">
    <location>
        <begin position="282"/>
        <end position="327"/>
    </location>
</feature>
<gene>
    <name evidence="8" type="ORF">KO353_15850</name>
</gene>
<reference evidence="8" key="1">
    <citation type="submission" date="2021-06" db="EMBL/GenBank/DDBJ databases">
        <title>Elioraea tepida, sp. nov., a moderately thermophilic aerobic anoxygenic phototrophic bacterium isolated from an alkaline siliceous hot spring mat community in Yellowstone National Park, WY, USA.</title>
        <authorList>
            <person name="Saini M.K."/>
            <person name="Yoshida S."/>
            <person name="Sebastian A."/>
            <person name="Hirose S."/>
            <person name="Hara E."/>
            <person name="Tamaki H."/>
            <person name="Soulier N.T."/>
            <person name="Albert I."/>
            <person name="Hanada S."/>
            <person name="Bryant D.A."/>
            <person name="Tank M."/>
        </authorList>
    </citation>
    <scope>NUCLEOTIDE SEQUENCE</scope>
    <source>
        <strain evidence="8">MS-P2</strain>
    </source>
</reference>
<dbReference type="AlphaFoldDB" id="A0A975YJC1"/>
<feature type="domain" description="Protein kinase" evidence="7">
    <location>
        <begin position="1"/>
        <end position="104"/>
    </location>
</feature>
<feature type="compositionally biased region" description="Pro residues" evidence="5">
    <location>
        <begin position="195"/>
        <end position="214"/>
    </location>
</feature>
<keyword evidence="2" id="KW-0547">Nucleotide-binding</keyword>
<evidence type="ECO:0000256" key="4">
    <source>
        <dbReference type="ARBA" id="ARBA00022840"/>
    </source>
</evidence>
<feature type="compositionally biased region" description="Low complexity" evidence="5">
    <location>
        <begin position="180"/>
        <end position="194"/>
    </location>
</feature>
<dbReference type="GO" id="GO:0005524">
    <property type="term" value="F:ATP binding"/>
    <property type="evidence" value="ECO:0007669"/>
    <property type="project" value="UniProtKB-KW"/>
</dbReference>
<feature type="compositionally biased region" description="Low complexity" evidence="5">
    <location>
        <begin position="215"/>
        <end position="224"/>
    </location>
</feature>
<organism evidence="8 9">
    <name type="scientific">Elioraea tepida</name>
    <dbReference type="NCBI Taxonomy" id="2843330"/>
    <lineage>
        <taxon>Bacteria</taxon>
        <taxon>Pseudomonadati</taxon>
        <taxon>Pseudomonadota</taxon>
        <taxon>Alphaproteobacteria</taxon>
        <taxon>Acetobacterales</taxon>
        <taxon>Elioraeaceae</taxon>
        <taxon>Elioraea</taxon>
    </lineage>
</organism>
<name>A0A975YJC1_9PROT</name>
<accession>A0A975YJC1</accession>
<protein>
    <recommendedName>
        <fullName evidence="7">Protein kinase domain-containing protein</fullName>
    </recommendedName>
</protein>
<dbReference type="KEGG" id="elio:KO353_15850"/>
<dbReference type="GO" id="GO:0004674">
    <property type="term" value="F:protein serine/threonine kinase activity"/>
    <property type="evidence" value="ECO:0007669"/>
    <property type="project" value="TreeGrafter"/>
</dbReference>
<keyword evidence="4" id="KW-0067">ATP-binding</keyword>
<proteinExistence type="predicted"/>
<evidence type="ECO:0000256" key="5">
    <source>
        <dbReference type="SAM" id="MobiDB-lite"/>
    </source>
</evidence>
<dbReference type="PROSITE" id="PS50011">
    <property type="entry name" value="PROTEIN_KINASE_DOM"/>
    <property type="match status" value="1"/>
</dbReference>
<keyword evidence="6" id="KW-0812">Transmembrane</keyword>
<evidence type="ECO:0000259" key="7">
    <source>
        <dbReference type="PROSITE" id="PS50011"/>
    </source>
</evidence>
<sequence length="327" mass="31772">MSPEQFRGEPADARTDLYSAGVVLYQSLTGDKPFEGNLTAIMHKVLNVEPPRPSEIAGSVPPVFDAVVRKAMAKRPAERFQTAAAFREAIAEAMHEAEASDPLLGLLGGADTEVTVVASAPSDRPAVSVPVRSGTQPPVTKKGLPFGLVAGGAGAVVAAGVAAFLLFGRGTDAPTPEPAAPQATAQATLPAATTPSPPPPVALATPPPVTPAAPGPVASSRSPSPAEPVPAWPPGGEGAVGARGGATVAARPCPVIMLEGGTASGAAAGLGGAPAAGAVKGSRCSGTGGGGASGAGLDGPGRSRSLSSGIVFRTTGGGAKASETAGR</sequence>
<evidence type="ECO:0000313" key="8">
    <source>
        <dbReference type="EMBL" id="QXM24670.1"/>
    </source>
</evidence>
<keyword evidence="9" id="KW-1185">Reference proteome</keyword>
<dbReference type="InterPro" id="IPR000719">
    <property type="entry name" value="Prot_kinase_dom"/>
</dbReference>
<dbReference type="PANTHER" id="PTHR43289:SF6">
    <property type="entry name" value="SERINE_THREONINE-PROTEIN KINASE NEKL-3"/>
    <property type="match status" value="1"/>
</dbReference>
<feature type="compositionally biased region" description="Gly residues" evidence="5">
    <location>
        <begin position="286"/>
        <end position="299"/>
    </location>
</feature>
<keyword evidence="1" id="KW-0808">Transferase</keyword>
<dbReference type="Proteomes" id="UP000694001">
    <property type="component" value="Chromosome"/>
</dbReference>
<evidence type="ECO:0000313" key="9">
    <source>
        <dbReference type="Proteomes" id="UP000694001"/>
    </source>
</evidence>
<keyword evidence="3" id="KW-0418">Kinase</keyword>
<dbReference type="EMBL" id="CP076448">
    <property type="protein sequence ID" value="QXM24670.1"/>
    <property type="molecule type" value="Genomic_DNA"/>
</dbReference>
<evidence type="ECO:0000256" key="2">
    <source>
        <dbReference type="ARBA" id="ARBA00022741"/>
    </source>
</evidence>
<evidence type="ECO:0000256" key="6">
    <source>
        <dbReference type="SAM" id="Phobius"/>
    </source>
</evidence>
<dbReference type="RefSeq" id="WP_218285727.1">
    <property type="nucleotide sequence ID" value="NZ_CP076448.1"/>
</dbReference>
<evidence type="ECO:0000256" key="1">
    <source>
        <dbReference type="ARBA" id="ARBA00022679"/>
    </source>
</evidence>
<dbReference type="PANTHER" id="PTHR43289">
    <property type="entry name" value="MITOGEN-ACTIVATED PROTEIN KINASE KINASE KINASE 20-RELATED"/>
    <property type="match status" value="1"/>
</dbReference>
<feature type="transmembrane region" description="Helical" evidence="6">
    <location>
        <begin position="146"/>
        <end position="167"/>
    </location>
</feature>
<keyword evidence="6" id="KW-1133">Transmembrane helix</keyword>